<reference evidence="2" key="1">
    <citation type="submission" date="2017-06" db="EMBL/GenBank/DDBJ databases">
        <authorList>
            <person name="Varghese N."/>
            <person name="Submissions S."/>
        </authorList>
    </citation>
    <scope>NUCLEOTIDE SEQUENCE [LARGE SCALE GENOMIC DNA]</scope>
    <source>
        <strain evidence="2">DSM 137</strain>
    </source>
</reference>
<protein>
    <submittedName>
        <fullName evidence="1">Uncharacterized protein</fullName>
    </submittedName>
</protein>
<dbReference type="InterPro" id="IPR027417">
    <property type="entry name" value="P-loop_NTPase"/>
</dbReference>
<sequence length="355" mass="37424">MSDILLLGAARSGLSATAQSLVAACGAERVDARGLSPQALPAAAGKIRLLCAGDDAPDIAQLRAAPAWLDALPEARALVVWRSAVDFVNSRLRARPGADFIDHCVLWTRAQRAARDLAERHAGRVLAVEQRRLLAEPQTVAEEMRRFLGAPEFSASAAARTLAAARPGRSAAMMGAAVDNPAQTGWSMAEVELFLSICGAESHPGESAALLRAAESRRPIDLRQALLDRASPQGVRIEPAEARGGAAVVRFPRRSDAASAQPEALRLFSIEAGGRRMARLCLKALEGEGEAQFEIVESLTRKPLCVERLALSGGAELNLARLLPPHGGLIDLTIARAVHDGGGAFAIERASLSTA</sequence>
<proteinExistence type="predicted"/>
<dbReference type="EMBL" id="FYDG01000001">
    <property type="protein sequence ID" value="SNB53658.1"/>
    <property type="molecule type" value="Genomic_DNA"/>
</dbReference>
<gene>
    <name evidence="1" type="ORF">SAMN06265338_101364</name>
</gene>
<evidence type="ECO:0000313" key="1">
    <source>
        <dbReference type="EMBL" id="SNB53658.1"/>
    </source>
</evidence>
<dbReference type="OrthoDB" id="7271937at2"/>
<organism evidence="1 2">
    <name type="scientific">Rhodoblastus acidophilus</name>
    <name type="common">Rhodopseudomonas acidophila</name>
    <dbReference type="NCBI Taxonomy" id="1074"/>
    <lineage>
        <taxon>Bacteria</taxon>
        <taxon>Pseudomonadati</taxon>
        <taxon>Pseudomonadota</taxon>
        <taxon>Alphaproteobacteria</taxon>
        <taxon>Hyphomicrobiales</taxon>
        <taxon>Rhodoblastaceae</taxon>
        <taxon>Rhodoblastus</taxon>
    </lineage>
</organism>
<dbReference type="AlphaFoldDB" id="A0A212Q3B4"/>
<dbReference type="RefSeq" id="WP_088518846.1">
    <property type="nucleotide sequence ID" value="NZ_FYDG01000001.1"/>
</dbReference>
<dbReference type="Gene3D" id="3.40.50.300">
    <property type="entry name" value="P-loop containing nucleotide triphosphate hydrolases"/>
    <property type="match status" value="1"/>
</dbReference>
<dbReference type="Proteomes" id="UP000198418">
    <property type="component" value="Unassembled WGS sequence"/>
</dbReference>
<evidence type="ECO:0000313" key="2">
    <source>
        <dbReference type="Proteomes" id="UP000198418"/>
    </source>
</evidence>
<keyword evidence="2" id="KW-1185">Reference proteome</keyword>
<dbReference type="SUPFAM" id="SSF52540">
    <property type="entry name" value="P-loop containing nucleoside triphosphate hydrolases"/>
    <property type="match status" value="1"/>
</dbReference>
<accession>A0A212Q3B4</accession>
<name>A0A212Q3B4_RHOAC</name>